<sequence length="119" mass="12517">MHIEIADHADLDRAEALVSWLQRPHLDRVTITLPGLALTERERTAATLRRLFNDCGCAWGLAALTAAVVGSVLIWPGSGRSLAGAVLGCLGAAVAGKLLGLASSRRRLLALLRALRSAA</sequence>
<evidence type="ECO:0000256" key="1">
    <source>
        <dbReference type="SAM" id="Phobius"/>
    </source>
</evidence>
<name>A0A917U9R3_9ACTN</name>
<keyword evidence="1" id="KW-1133">Transmembrane helix</keyword>
<accession>A0A917U9R3</accession>
<proteinExistence type="predicted"/>
<keyword evidence="1" id="KW-0812">Transmembrane</keyword>
<reference evidence="2" key="1">
    <citation type="journal article" date="2014" name="Int. J. Syst. Evol. Microbiol.">
        <title>Complete genome sequence of Corynebacterium casei LMG S-19264T (=DSM 44701T), isolated from a smear-ripened cheese.</title>
        <authorList>
            <consortium name="US DOE Joint Genome Institute (JGI-PGF)"/>
            <person name="Walter F."/>
            <person name="Albersmeier A."/>
            <person name="Kalinowski J."/>
            <person name="Ruckert C."/>
        </authorList>
    </citation>
    <scope>NUCLEOTIDE SEQUENCE</scope>
    <source>
        <strain evidence="2">CGMCC 4.7312</strain>
    </source>
</reference>
<dbReference type="EMBL" id="BMNB01000045">
    <property type="protein sequence ID" value="GGM65182.1"/>
    <property type="molecule type" value="Genomic_DNA"/>
</dbReference>
<reference evidence="2" key="2">
    <citation type="submission" date="2020-09" db="EMBL/GenBank/DDBJ databases">
        <authorList>
            <person name="Sun Q."/>
            <person name="Zhou Y."/>
        </authorList>
    </citation>
    <scope>NUCLEOTIDE SEQUENCE</scope>
    <source>
        <strain evidence="2">CGMCC 4.7312</strain>
    </source>
</reference>
<organism evidence="2 3">
    <name type="scientific">Micromonospora sonchi</name>
    <dbReference type="NCBI Taxonomy" id="1763543"/>
    <lineage>
        <taxon>Bacteria</taxon>
        <taxon>Bacillati</taxon>
        <taxon>Actinomycetota</taxon>
        <taxon>Actinomycetes</taxon>
        <taxon>Micromonosporales</taxon>
        <taxon>Micromonosporaceae</taxon>
        <taxon>Micromonospora</taxon>
    </lineage>
</organism>
<evidence type="ECO:0000313" key="2">
    <source>
        <dbReference type="EMBL" id="GGM65182.1"/>
    </source>
</evidence>
<gene>
    <name evidence="2" type="ORF">GCM10011608_58150</name>
</gene>
<keyword evidence="1" id="KW-0472">Membrane</keyword>
<dbReference type="Proteomes" id="UP000608890">
    <property type="component" value="Unassembled WGS sequence"/>
</dbReference>
<dbReference type="AlphaFoldDB" id="A0A917U9R3"/>
<dbReference type="RefSeq" id="WP_189050074.1">
    <property type="nucleotide sequence ID" value="NZ_BMNB01000045.1"/>
</dbReference>
<evidence type="ECO:0000313" key="3">
    <source>
        <dbReference type="Proteomes" id="UP000608890"/>
    </source>
</evidence>
<keyword evidence="3" id="KW-1185">Reference proteome</keyword>
<protein>
    <submittedName>
        <fullName evidence="2">Uncharacterized protein</fullName>
    </submittedName>
</protein>
<feature type="transmembrane region" description="Helical" evidence="1">
    <location>
        <begin position="51"/>
        <end position="75"/>
    </location>
</feature>
<comment type="caution">
    <text evidence="2">The sequence shown here is derived from an EMBL/GenBank/DDBJ whole genome shotgun (WGS) entry which is preliminary data.</text>
</comment>
<feature type="transmembrane region" description="Helical" evidence="1">
    <location>
        <begin position="81"/>
        <end position="102"/>
    </location>
</feature>